<keyword evidence="2" id="KW-1185">Reference proteome</keyword>
<proteinExistence type="predicted"/>
<dbReference type="Proteomes" id="UP001148838">
    <property type="component" value="Unassembled WGS sequence"/>
</dbReference>
<dbReference type="PANTHER" id="PTHR47027">
    <property type="entry name" value="REVERSE TRANSCRIPTASE DOMAIN-CONTAINING PROTEIN"/>
    <property type="match status" value="1"/>
</dbReference>
<gene>
    <name evidence="1" type="ORF">ANN_01772</name>
</gene>
<accession>A0ABQ8TW41</accession>
<comment type="caution">
    <text evidence="1">The sequence shown here is derived from an EMBL/GenBank/DDBJ whole genome shotgun (WGS) entry which is preliminary data.</text>
</comment>
<dbReference type="PANTHER" id="PTHR47027:SF29">
    <property type="entry name" value="C2H2-TYPE DOMAIN-CONTAINING PROTEIN"/>
    <property type="match status" value="1"/>
</dbReference>
<evidence type="ECO:0000313" key="2">
    <source>
        <dbReference type="Proteomes" id="UP001148838"/>
    </source>
</evidence>
<evidence type="ECO:0000313" key="1">
    <source>
        <dbReference type="EMBL" id="KAJ4450351.1"/>
    </source>
</evidence>
<name>A0ABQ8TW41_PERAM</name>
<protein>
    <submittedName>
        <fullName evidence="1">Uncharacterized protein</fullName>
    </submittedName>
</protein>
<reference evidence="1 2" key="1">
    <citation type="journal article" date="2022" name="Allergy">
        <title>Genome assembly and annotation of Periplaneta americana reveal a comprehensive cockroach allergen profile.</title>
        <authorList>
            <person name="Wang L."/>
            <person name="Xiong Q."/>
            <person name="Saelim N."/>
            <person name="Wang L."/>
            <person name="Nong W."/>
            <person name="Wan A.T."/>
            <person name="Shi M."/>
            <person name="Liu X."/>
            <person name="Cao Q."/>
            <person name="Hui J.H.L."/>
            <person name="Sookrung N."/>
            <person name="Leung T.F."/>
            <person name="Tungtrongchitr A."/>
            <person name="Tsui S.K.W."/>
        </authorList>
    </citation>
    <scope>NUCLEOTIDE SEQUENCE [LARGE SCALE GENOMIC DNA]</scope>
    <source>
        <strain evidence="1">PWHHKU_190912</strain>
    </source>
</reference>
<organism evidence="1 2">
    <name type="scientific">Periplaneta americana</name>
    <name type="common">American cockroach</name>
    <name type="synonym">Blatta americana</name>
    <dbReference type="NCBI Taxonomy" id="6978"/>
    <lineage>
        <taxon>Eukaryota</taxon>
        <taxon>Metazoa</taxon>
        <taxon>Ecdysozoa</taxon>
        <taxon>Arthropoda</taxon>
        <taxon>Hexapoda</taxon>
        <taxon>Insecta</taxon>
        <taxon>Pterygota</taxon>
        <taxon>Neoptera</taxon>
        <taxon>Polyneoptera</taxon>
        <taxon>Dictyoptera</taxon>
        <taxon>Blattodea</taxon>
        <taxon>Blattoidea</taxon>
        <taxon>Blattidae</taxon>
        <taxon>Blattinae</taxon>
        <taxon>Periplaneta</taxon>
    </lineage>
</organism>
<dbReference type="EMBL" id="JAJSOF020000003">
    <property type="protein sequence ID" value="KAJ4450351.1"/>
    <property type="molecule type" value="Genomic_DNA"/>
</dbReference>
<sequence>MATDGDCHYLWKLMAPVQHRWSINDVIGGIRNTVMPSDCSPNIVRNGTIKIGDLSFEEVERFKYLGATVTNINDTREEIKRRKIMGNACYYSVEMLLSSSLLSKNLKVRIYKTVILPVVLYGCETWTLTLREEQRLRVFENKVLRKIFGAKRDEGEWRKLHNAELHALYTSPDKIGNIKSRRLSWAGHVARMGESRNAYRVLVGRPEGKRPLGRPRRRWEDNIKIDLREVGYDEIYHYHPKYCDSRDTISRPAEGGRGRQWLSAINEVARASASWGMCCGVEREERRRPRQRGEVMRLRPRGEIQRIREVPSSRHLSIDREIVLSRNYGLVINTTREGT</sequence>